<comment type="function">
    <text evidence="7">Photoreceptor which exists in two forms that are reversibly interconvertible by light: the R form that absorbs maximally in the red region of the spectrum and the FR form that absorbs maximally in the far-red region.</text>
</comment>
<dbReference type="InterPro" id="IPR036097">
    <property type="entry name" value="HisK_dim/P_sf"/>
</dbReference>
<dbReference type="InterPro" id="IPR036890">
    <property type="entry name" value="HATPase_C_sf"/>
</dbReference>
<dbReference type="GO" id="GO:0000155">
    <property type="term" value="F:phosphorelay sensor kinase activity"/>
    <property type="evidence" value="ECO:0007669"/>
    <property type="project" value="InterPro"/>
</dbReference>
<evidence type="ECO:0000256" key="10">
    <source>
        <dbReference type="SAM" id="SignalP"/>
    </source>
</evidence>
<dbReference type="InterPro" id="IPR005467">
    <property type="entry name" value="His_kinase_dom"/>
</dbReference>
<sequence>MKWYFPRKWIVAGFSLTILLMSLVALASFNNTNEIKQNANKVQYTYETLNTLADFYAAMTVAESARRGYIFLSSKQDLNRYQNAVQNIRSNLNLLEGKIHPSLSQRQNFEKFKLLVNQRLSLLDESIELYQKDKNALERQNNITIQSIDIREKIVPISSEIQSEEKRYLQTSLNGSEQTIHLRIFIEILGTILSLGVIYSLCCILERQWVKREQLKSLASSLAQEKKIGELKVQLFSMISHEFRTPLSVILLSSQLLREILVDLVDKQELKNLDRIQSSAKLINHLLTDILTLTRAEAGELDYKPQLINVENFCLNLLEEVQMFSRTNHIINFIKKGQSFPAILDEKLLYSILSNLLLNAIKYSTSGGSISLVLNSQADATIFQVIDEGIGISPAEQDKIYEPFYRCQNAESIVGTGLGLPVVKKCVERHQGEISVESKVGVGTTFTVKIPLANN</sequence>
<evidence type="ECO:0000256" key="8">
    <source>
        <dbReference type="SAM" id="Coils"/>
    </source>
</evidence>
<evidence type="ECO:0000256" key="7">
    <source>
        <dbReference type="ARBA" id="ARBA00055745"/>
    </source>
</evidence>
<evidence type="ECO:0000256" key="2">
    <source>
        <dbReference type="ARBA" id="ARBA00012438"/>
    </source>
</evidence>
<evidence type="ECO:0000256" key="3">
    <source>
        <dbReference type="ARBA" id="ARBA00022553"/>
    </source>
</evidence>
<dbReference type="PANTHER" id="PTHR43711">
    <property type="entry name" value="TWO-COMPONENT HISTIDINE KINASE"/>
    <property type="match status" value="1"/>
</dbReference>
<dbReference type="Pfam" id="PF05227">
    <property type="entry name" value="CHASE3"/>
    <property type="match status" value="1"/>
</dbReference>
<keyword evidence="4" id="KW-0808">Transferase</keyword>
<dbReference type="FunFam" id="3.30.565.10:FF:000006">
    <property type="entry name" value="Sensor histidine kinase WalK"/>
    <property type="match status" value="1"/>
</dbReference>
<evidence type="ECO:0000313" key="13">
    <source>
        <dbReference type="Proteomes" id="UP000662185"/>
    </source>
</evidence>
<keyword evidence="9" id="KW-0472">Membrane</keyword>
<dbReference type="CDD" id="cd00082">
    <property type="entry name" value="HisKA"/>
    <property type="match status" value="1"/>
</dbReference>
<keyword evidence="9" id="KW-1133">Transmembrane helix</keyword>
<evidence type="ECO:0000256" key="6">
    <source>
        <dbReference type="ARBA" id="ARBA00023012"/>
    </source>
</evidence>
<gene>
    <name evidence="12" type="ORF">H6G06_23745</name>
</gene>
<comment type="caution">
    <text evidence="12">The sequence shown here is derived from an EMBL/GenBank/DDBJ whole genome shotgun (WGS) entry which is preliminary data.</text>
</comment>
<organism evidence="12 13">
    <name type="scientific">Anabaena sphaerica FACHB-251</name>
    <dbReference type="NCBI Taxonomy" id="2692883"/>
    <lineage>
        <taxon>Bacteria</taxon>
        <taxon>Bacillati</taxon>
        <taxon>Cyanobacteriota</taxon>
        <taxon>Cyanophyceae</taxon>
        <taxon>Nostocales</taxon>
        <taxon>Nostocaceae</taxon>
        <taxon>Anabaena</taxon>
    </lineage>
</organism>
<keyword evidence="13" id="KW-1185">Reference proteome</keyword>
<dbReference type="InterPro" id="IPR050736">
    <property type="entry name" value="Sensor_HK_Regulatory"/>
</dbReference>
<dbReference type="SUPFAM" id="SSF47384">
    <property type="entry name" value="Homodimeric domain of signal transducing histidine kinase"/>
    <property type="match status" value="1"/>
</dbReference>
<evidence type="ECO:0000313" key="12">
    <source>
        <dbReference type="EMBL" id="MBD2296412.1"/>
    </source>
</evidence>
<dbReference type="Gene3D" id="1.10.287.130">
    <property type="match status" value="1"/>
</dbReference>
<protein>
    <recommendedName>
        <fullName evidence="2">histidine kinase</fullName>
        <ecNumber evidence="2">2.7.13.3</ecNumber>
    </recommendedName>
</protein>
<dbReference type="AlphaFoldDB" id="A0A926WKY5"/>
<evidence type="ECO:0000259" key="11">
    <source>
        <dbReference type="PROSITE" id="PS50109"/>
    </source>
</evidence>
<dbReference type="PANTHER" id="PTHR43711:SF26">
    <property type="entry name" value="SENSOR HISTIDINE KINASE RCSC"/>
    <property type="match status" value="1"/>
</dbReference>
<dbReference type="InterPro" id="IPR004358">
    <property type="entry name" value="Sig_transdc_His_kin-like_C"/>
</dbReference>
<dbReference type="Pfam" id="PF02518">
    <property type="entry name" value="HATPase_c"/>
    <property type="match status" value="1"/>
</dbReference>
<dbReference type="SUPFAM" id="SSF55874">
    <property type="entry name" value="ATPase domain of HSP90 chaperone/DNA topoisomerase II/histidine kinase"/>
    <property type="match status" value="1"/>
</dbReference>
<feature type="signal peptide" evidence="10">
    <location>
        <begin position="1"/>
        <end position="27"/>
    </location>
</feature>
<evidence type="ECO:0000256" key="9">
    <source>
        <dbReference type="SAM" id="Phobius"/>
    </source>
</evidence>
<name>A0A926WKY5_9NOST</name>
<evidence type="ECO:0000256" key="5">
    <source>
        <dbReference type="ARBA" id="ARBA00022777"/>
    </source>
</evidence>
<dbReference type="EMBL" id="JACJQU010000023">
    <property type="protein sequence ID" value="MBD2296412.1"/>
    <property type="molecule type" value="Genomic_DNA"/>
</dbReference>
<keyword evidence="8" id="KW-0175">Coiled coil</keyword>
<dbReference type="PROSITE" id="PS50109">
    <property type="entry name" value="HIS_KIN"/>
    <property type="match status" value="1"/>
</dbReference>
<evidence type="ECO:0000256" key="1">
    <source>
        <dbReference type="ARBA" id="ARBA00000085"/>
    </source>
</evidence>
<feature type="coiled-coil region" evidence="8">
    <location>
        <begin position="78"/>
        <end position="140"/>
    </location>
</feature>
<dbReference type="EC" id="2.7.13.3" evidence="2"/>
<dbReference type="InterPro" id="IPR003661">
    <property type="entry name" value="HisK_dim/P_dom"/>
</dbReference>
<dbReference type="InterPro" id="IPR007891">
    <property type="entry name" value="CHASE3"/>
</dbReference>
<dbReference type="Pfam" id="PF00512">
    <property type="entry name" value="HisKA"/>
    <property type="match status" value="1"/>
</dbReference>
<accession>A0A926WKY5</accession>
<feature type="chain" id="PRO_5036881638" description="histidine kinase" evidence="10">
    <location>
        <begin position="28"/>
        <end position="455"/>
    </location>
</feature>
<dbReference type="RefSeq" id="WP_190564534.1">
    <property type="nucleotide sequence ID" value="NZ_JACJQU010000023.1"/>
</dbReference>
<keyword evidence="10" id="KW-0732">Signal</keyword>
<dbReference type="SMART" id="SM00388">
    <property type="entry name" value="HisKA"/>
    <property type="match status" value="1"/>
</dbReference>
<comment type="catalytic activity">
    <reaction evidence="1">
        <text>ATP + protein L-histidine = ADP + protein N-phospho-L-histidine.</text>
        <dbReference type="EC" id="2.7.13.3"/>
    </reaction>
</comment>
<dbReference type="InterPro" id="IPR003594">
    <property type="entry name" value="HATPase_dom"/>
</dbReference>
<feature type="transmembrane region" description="Helical" evidence="9">
    <location>
        <begin position="184"/>
        <end position="205"/>
    </location>
</feature>
<dbReference type="Proteomes" id="UP000662185">
    <property type="component" value="Unassembled WGS sequence"/>
</dbReference>
<reference evidence="13" key="1">
    <citation type="journal article" date="2020" name="ISME J.">
        <title>Comparative genomics reveals insights into cyanobacterial evolution and habitat adaptation.</title>
        <authorList>
            <person name="Chen M.Y."/>
            <person name="Teng W.K."/>
            <person name="Zhao L."/>
            <person name="Hu C.X."/>
            <person name="Zhou Y.K."/>
            <person name="Han B.P."/>
            <person name="Song L.R."/>
            <person name="Shu W.S."/>
        </authorList>
    </citation>
    <scope>NUCLEOTIDE SEQUENCE [LARGE SCALE GENOMIC DNA]</scope>
    <source>
        <strain evidence="13">FACHB-251</strain>
    </source>
</reference>
<dbReference type="PRINTS" id="PR00344">
    <property type="entry name" value="BCTRLSENSOR"/>
</dbReference>
<dbReference type="Gene3D" id="3.30.565.10">
    <property type="entry name" value="Histidine kinase-like ATPase, C-terminal domain"/>
    <property type="match status" value="1"/>
</dbReference>
<keyword evidence="9" id="KW-0812">Transmembrane</keyword>
<dbReference type="CDD" id="cd00075">
    <property type="entry name" value="HATPase"/>
    <property type="match status" value="1"/>
</dbReference>
<keyword evidence="6" id="KW-0902">Two-component regulatory system</keyword>
<keyword evidence="3" id="KW-0597">Phosphoprotein</keyword>
<proteinExistence type="predicted"/>
<evidence type="ECO:0000256" key="4">
    <source>
        <dbReference type="ARBA" id="ARBA00022679"/>
    </source>
</evidence>
<feature type="domain" description="Histidine kinase" evidence="11">
    <location>
        <begin position="238"/>
        <end position="454"/>
    </location>
</feature>
<keyword evidence="5" id="KW-0418">Kinase</keyword>
<dbReference type="SMART" id="SM00387">
    <property type="entry name" value="HATPase_c"/>
    <property type="match status" value="1"/>
</dbReference>